<evidence type="ECO:0000256" key="18">
    <source>
        <dbReference type="ARBA" id="ARBA00030800"/>
    </source>
</evidence>
<evidence type="ECO:0000256" key="15">
    <source>
        <dbReference type="ARBA" id="ARBA00023012"/>
    </source>
</evidence>
<keyword evidence="13" id="KW-0067">ATP-binding</keyword>
<accession>A0ABP7PX86</accession>
<keyword evidence="12" id="KW-0418">Kinase</keyword>
<keyword evidence="6" id="KW-0004">4Fe-4S</keyword>
<dbReference type="PROSITE" id="PS50293">
    <property type="entry name" value="TPR_REGION"/>
    <property type="match status" value="1"/>
</dbReference>
<evidence type="ECO:0000256" key="20">
    <source>
        <dbReference type="SAM" id="Phobius"/>
    </source>
</evidence>
<evidence type="ECO:0000256" key="9">
    <source>
        <dbReference type="ARBA" id="ARBA00022679"/>
    </source>
</evidence>
<protein>
    <recommendedName>
        <fullName evidence="5">Oxygen sensor histidine kinase NreB</fullName>
        <ecNumber evidence="4">2.7.13.3</ecNumber>
    </recommendedName>
    <alternativeName>
        <fullName evidence="18">Nitrogen regulation protein B</fullName>
    </alternativeName>
</protein>
<evidence type="ECO:0000256" key="7">
    <source>
        <dbReference type="ARBA" id="ARBA00022490"/>
    </source>
</evidence>
<evidence type="ECO:0000259" key="21">
    <source>
        <dbReference type="PROSITE" id="PS50109"/>
    </source>
</evidence>
<dbReference type="SUPFAM" id="SSF48452">
    <property type="entry name" value="TPR-like"/>
    <property type="match status" value="2"/>
</dbReference>
<evidence type="ECO:0000313" key="23">
    <source>
        <dbReference type="Proteomes" id="UP001500742"/>
    </source>
</evidence>
<keyword evidence="20" id="KW-0812">Transmembrane</keyword>
<dbReference type="InterPro" id="IPR004358">
    <property type="entry name" value="Sig_transdc_His_kin-like_C"/>
</dbReference>
<evidence type="ECO:0000256" key="14">
    <source>
        <dbReference type="ARBA" id="ARBA00023004"/>
    </source>
</evidence>
<dbReference type="PROSITE" id="PS50005">
    <property type="entry name" value="TPR"/>
    <property type="match status" value="2"/>
</dbReference>
<gene>
    <name evidence="22" type="ORF">GCM10022210_22060</name>
</gene>
<reference evidence="23" key="1">
    <citation type="journal article" date="2019" name="Int. J. Syst. Evol. Microbiol.">
        <title>The Global Catalogue of Microorganisms (GCM) 10K type strain sequencing project: providing services to taxonomists for standard genome sequencing and annotation.</title>
        <authorList>
            <consortium name="The Broad Institute Genomics Platform"/>
            <consortium name="The Broad Institute Genome Sequencing Center for Infectious Disease"/>
            <person name="Wu L."/>
            <person name="Ma J."/>
        </authorList>
    </citation>
    <scope>NUCLEOTIDE SEQUENCE [LARGE SCALE GENOMIC DNA]</scope>
    <source>
        <strain evidence="23">JCM 16601</strain>
    </source>
</reference>
<dbReference type="InterPro" id="IPR005467">
    <property type="entry name" value="His_kinase_dom"/>
</dbReference>
<dbReference type="EC" id="2.7.13.3" evidence="4"/>
<keyword evidence="23" id="KW-1185">Reference proteome</keyword>
<keyword evidence="11" id="KW-0547">Nucleotide-binding</keyword>
<keyword evidence="7" id="KW-0963">Cytoplasm</keyword>
<organism evidence="22 23">
    <name type="scientific">Mucilaginibacter dorajii</name>
    <dbReference type="NCBI Taxonomy" id="692994"/>
    <lineage>
        <taxon>Bacteria</taxon>
        <taxon>Pseudomonadati</taxon>
        <taxon>Bacteroidota</taxon>
        <taxon>Sphingobacteriia</taxon>
        <taxon>Sphingobacteriales</taxon>
        <taxon>Sphingobacteriaceae</taxon>
        <taxon>Mucilaginibacter</taxon>
    </lineage>
</organism>
<keyword evidence="15" id="KW-0902">Two-component regulatory system</keyword>
<evidence type="ECO:0000256" key="10">
    <source>
        <dbReference type="ARBA" id="ARBA00022723"/>
    </source>
</evidence>
<keyword evidence="20" id="KW-1133">Transmembrane helix</keyword>
<comment type="function">
    <text evidence="17">Member of the two-component regulatory system NreB/NreC involved in the control of dissimilatory nitrate/nitrite reduction in response to oxygen. NreB functions as a direct oxygen sensor histidine kinase which is autophosphorylated, in the absence of oxygen, probably at the conserved histidine residue, and transfers its phosphate group probably to a conserved aspartate residue of NreC. NreB/NreC activates the expression of the nitrate (narGHJI) and nitrite (nir) reductase operons, as well as the putative nitrate transporter gene narT.</text>
</comment>
<dbReference type="PROSITE" id="PS50109">
    <property type="entry name" value="HIS_KIN"/>
    <property type="match status" value="1"/>
</dbReference>
<dbReference type="InterPro" id="IPR011990">
    <property type="entry name" value="TPR-like_helical_dom_sf"/>
</dbReference>
<evidence type="ECO:0000256" key="17">
    <source>
        <dbReference type="ARBA" id="ARBA00024827"/>
    </source>
</evidence>
<dbReference type="SMART" id="SM00387">
    <property type="entry name" value="HATPase_c"/>
    <property type="match status" value="1"/>
</dbReference>
<dbReference type="InterPro" id="IPR050482">
    <property type="entry name" value="Sensor_HK_TwoCompSys"/>
</dbReference>
<keyword evidence="10" id="KW-0479">Metal-binding</keyword>
<evidence type="ECO:0000256" key="5">
    <source>
        <dbReference type="ARBA" id="ARBA00017322"/>
    </source>
</evidence>
<dbReference type="EMBL" id="BAAAZC010000015">
    <property type="protein sequence ID" value="GAA3972046.1"/>
    <property type="molecule type" value="Genomic_DNA"/>
</dbReference>
<dbReference type="Pfam" id="PF13424">
    <property type="entry name" value="TPR_12"/>
    <property type="match status" value="2"/>
</dbReference>
<dbReference type="InterPro" id="IPR019734">
    <property type="entry name" value="TPR_rpt"/>
</dbReference>
<comment type="subcellular location">
    <subcellularLocation>
        <location evidence="3">Cytoplasm</location>
    </subcellularLocation>
</comment>
<comment type="cofactor">
    <cofactor evidence="2">
        <name>[4Fe-4S] cluster</name>
        <dbReference type="ChEBI" id="CHEBI:49883"/>
    </cofactor>
</comment>
<dbReference type="InterPro" id="IPR011712">
    <property type="entry name" value="Sig_transdc_His_kin_sub3_dim/P"/>
</dbReference>
<keyword evidence="8" id="KW-0597">Phosphoprotein</keyword>
<comment type="catalytic activity">
    <reaction evidence="1">
        <text>ATP + protein L-histidine = ADP + protein N-phospho-L-histidine.</text>
        <dbReference type="EC" id="2.7.13.3"/>
    </reaction>
</comment>
<name>A0ABP7PX86_9SPHI</name>
<evidence type="ECO:0000256" key="1">
    <source>
        <dbReference type="ARBA" id="ARBA00000085"/>
    </source>
</evidence>
<dbReference type="CDD" id="cd16917">
    <property type="entry name" value="HATPase_UhpB-NarQ-NarX-like"/>
    <property type="match status" value="1"/>
</dbReference>
<keyword evidence="9" id="KW-0808">Transferase</keyword>
<keyword evidence="20" id="KW-0472">Membrane</keyword>
<keyword evidence="14" id="KW-0408">Iron</keyword>
<dbReference type="Gene3D" id="1.25.40.10">
    <property type="entry name" value="Tetratricopeptide repeat domain"/>
    <property type="match status" value="2"/>
</dbReference>
<sequence>MVVPCSGQNIDSLKKTALSKASAHNRLNASKTTGFIWRDIGKAYLVKGGYDSASYYLDKAAIALTPIGKQDTLTNDYTQLANIYIKLKNYDKALELYNKVVECAPKTGSRRALMNALKQLGLLYETKHNYREALDYYRQSFDINDSLDFVQKTKENTSETYSHAFMTDVMGNIKHKTESEQEILKTIDTKRSLNDTLAITINYFNLGLLYKSQKMYPQALDALETCLNFAAQIHYTDMQSSVVNEIADLYERTGDYRQALIYLKKHSAINALSKTQNSKTIDELQTRYEITQREDQLLQQQFEITKRNYWVTGTFIIVLLMLLIGIIYYKQTQLRQRNIAMKAIIETEESERRRIAQDLHDSVSQTMSAAKINLAIIGAELPFVNDDQKKRFEKAINMVDDGFKEVRTISHNMMPWALNETGLAQVVKQFLSNIETDAMAINFFSKGFDAPFDDTTEIILYRVLQESVHNVMKHAYADRLDISLIKDEENISLTIEDNGKGFDATNPDIYKGMGLSNLKSRINFLKGKVELDSQVGKGTLVSVYVPITKKAL</sequence>
<dbReference type="Proteomes" id="UP001500742">
    <property type="component" value="Unassembled WGS sequence"/>
</dbReference>
<dbReference type="PANTHER" id="PTHR24421:SF10">
    <property type="entry name" value="NITRATE_NITRITE SENSOR PROTEIN NARQ"/>
    <property type="match status" value="1"/>
</dbReference>
<evidence type="ECO:0000256" key="3">
    <source>
        <dbReference type="ARBA" id="ARBA00004496"/>
    </source>
</evidence>
<dbReference type="InterPro" id="IPR003594">
    <property type="entry name" value="HATPase_dom"/>
</dbReference>
<dbReference type="PRINTS" id="PR00344">
    <property type="entry name" value="BCTRLSENSOR"/>
</dbReference>
<dbReference type="Gene3D" id="3.30.565.10">
    <property type="entry name" value="Histidine kinase-like ATPase, C-terminal domain"/>
    <property type="match status" value="1"/>
</dbReference>
<feature type="repeat" description="TPR" evidence="19">
    <location>
        <begin position="74"/>
        <end position="107"/>
    </location>
</feature>
<dbReference type="Pfam" id="PF02518">
    <property type="entry name" value="HATPase_c"/>
    <property type="match status" value="1"/>
</dbReference>
<evidence type="ECO:0000256" key="19">
    <source>
        <dbReference type="PROSITE-ProRule" id="PRU00339"/>
    </source>
</evidence>
<evidence type="ECO:0000256" key="13">
    <source>
        <dbReference type="ARBA" id="ARBA00022840"/>
    </source>
</evidence>
<evidence type="ECO:0000256" key="4">
    <source>
        <dbReference type="ARBA" id="ARBA00012438"/>
    </source>
</evidence>
<evidence type="ECO:0000256" key="11">
    <source>
        <dbReference type="ARBA" id="ARBA00022741"/>
    </source>
</evidence>
<evidence type="ECO:0000256" key="16">
    <source>
        <dbReference type="ARBA" id="ARBA00023014"/>
    </source>
</evidence>
<proteinExistence type="predicted"/>
<feature type="domain" description="Histidine kinase" evidence="21">
    <location>
        <begin position="354"/>
        <end position="549"/>
    </location>
</feature>
<dbReference type="InterPro" id="IPR036890">
    <property type="entry name" value="HATPase_C_sf"/>
</dbReference>
<comment type="caution">
    <text evidence="22">The sequence shown here is derived from an EMBL/GenBank/DDBJ whole genome shotgun (WGS) entry which is preliminary data.</text>
</comment>
<evidence type="ECO:0000256" key="8">
    <source>
        <dbReference type="ARBA" id="ARBA00022553"/>
    </source>
</evidence>
<dbReference type="SMART" id="SM00028">
    <property type="entry name" value="TPR"/>
    <property type="match status" value="4"/>
</dbReference>
<keyword evidence="19" id="KW-0802">TPR repeat</keyword>
<feature type="transmembrane region" description="Helical" evidence="20">
    <location>
        <begin position="309"/>
        <end position="329"/>
    </location>
</feature>
<dbReference type="PANTHER" id="PTHR24421">
    <property type="entry name" value="NITRATE/NITRITE SENSOR PROTEIN NARX-RELATED"/>
    <property type="match status" value="1"/>
</dbReference>
<dbReference type="Pfam" id="PF07730">
    <property type="entry name" value="HisKA_3"/>
    <property type="match status" value="1"/>
</dbReference>
<dbReference type="SUPFAM" id="SSF55874">
    <property type="entry name" value="ATPase domain of HSP90 chaperone/DNA topoisomerase II/histidine kinase"/>
    <property type="match status" value="1"/>
</dbReference>
<evidence type="ECO:0000256" key="2">
    <source>
        <dbReference type="ARBA" id="ARBA00001966"/>
    </source>
</evidence>
<keyword evidence="16" id="KW-0411">Iron-sulfur</keyword>
<evidence type="ECO:0000313" key="22">
    <source>
        <dbReference type="EMBL" id="GAA3972046.1"/>
    </source>
</evidence>
<feature type="repeat" description="TPR" evidence="19">
    <location>
        <begin position="114"/>
        <end position="147"/>
    </location>
</feature>
<evidence type="ECO:0000256" key="6">
    <source>
        <dbReference type="ARBA" id="ARBA00022485"/>
    </source>
</evidence>
<dbReference type="Gene3D" id="1.20.5.1930">
    <property type="match status" value="1"/>
</dbReference>
<evidence type="ECO:0000256" key="12">
    <source>
        <dbReference type="ARBA" id="ARBA00022777"/>
    </source>
</evidence>